<dbReference type="SUPFAM" id="SSF52540">
    <property type="entry name" value="P-loop containing nucleoside triphosphate hydrolases"/>
    <property type="match status" value="1"/>
</dbReference>
<keyword evidence="3 5" id="KW-0547">Nucleotide-binding</keyword>
<sequence>MEASPKSAKRPPLILGIAGGSGSGKSTVAKAVLEALTPGQGILLQQDHYYRPQSHLPERERASVNYDHPDALELDLMMAHVDALRSGEPIVRPTYDFATHDRLKEGLRLEPAPVIVVEGILVLADERLRSRFEVKLYVDTDSDIRLMRRIRRDLEHRGRTFAQVRQQYYESVRPMHMAFVEPSKRFADIIIPEGGQNRVALDFLFSFVRQRAAEGG</sequence>
<dbReference type="UniPathway" id="UPA00574">
    <property type="reaction ID" value="UER00637"/>
</dbReference>
<dbReference type="KEGG" id="llu:AKJ09_05188"/>
<evidence type="ECO:0000256" key="5">
    <source>
        <dbReference type="RuleBase" id="RU003825"/>
    </source>
</evidence>
<comment type="catalytic activity">
    <reaction evidence="5">
        <text>uridine + ATP = UMP + ADP + H(+)</text>
        <dbReference type="Rhea" id="RHEA:16825"/>
        <dbReference type="ChEBI" id="CHEBI:15378"/>
        <dbReference type="ChEBI" id="CHEBI:16704"/>
        <dbReference type="ChEBI" id="CHEBI:30616"/>
        <dbReference type="ChEBI" id="CHEBI:57865"/>
        <dbReference type="ChEBI" id="CHEBI:456216"/>
        <dbReference type="EC" id="2.7.1.48"/>
    </reaction>
</comment>
<accession>A0A0K1PZE2</accession>
<feature type="domain" description="Phosphoribulokinase/uridine kinase" evidence="6">
    <location>
        <begin position="14"/>
        <end position="199"/>
    </location>
</feature>
<comment type="similarity">
    <text evidence="5">Belongs to the uridine kinase family.</text>
</comment>
<dbReference type="STRING" id="1391654.AKJ09_05188"/>
<dbReference type="GO" id="GO:0004849">
    <property type="term" value="F:uridine kinase activity"/>
    <property type="evidence" value="ECO:0007669"/>
    <property type="project" value="UniProtKB-EC"/>
</dbReference>
<comment type="pathway">
    <text evidence="1 5">Pyrimidine metabolism; UMP biosynthesis via salvage pathway; UMP from uridine: step 1/1.</text>
</comment>
<gene>
    <name evidence="7" type="ORF">AKJ09_05188</name>
</gene>
<dbReference type="RefSeq" id="WP_146649470.1">
    <property type="nucleotide sequence ID" value="NZ_CP012333.1"/>
</dbReference>
<reference evidence="7 8" key="1">
    <citation type="submission" date="2015-08" db="EMBL/GenBank/DDBJ databases">
        <authorList>
            <person name="Babu N.S."/>
            <person name="Beckwith C.J."/>
            <person name="Beseler K.G."/>
            <person name="Brison A."/>
            <person name="Carone J.V."/>
            <person name="Caskin T.P."/>
            <person name="Diamond M."/>
            <person name="Durham M.E."/>
            <person name="Foxe J.M."/>
            <person name="Go M."/>
            <person name="Henderson B.A."/>
            <person name="Jones I.B."/>
            <person name="McGettigan J.A."/>
            <person name="Micheletti S.J."/>
            <person name="Nasrallah M.E."/>
            <person name="Ortiz D."/>
            <person name="Piller C.R."/>
            <person name="Privatt S.R."/>
            <person name="Schneider S.L."/>
            <person name="Sharp S."/>
            <person name="Smith T.C."/>
            <person name="Stanton J.D."/>
            <person name="Ullery H.E."/>
            <person name="Wilson R.J."/>
            <person name="Serrano M.G."/>
            <person name="Buck G."/>
            <person name="Lee V."/>
            <person name="Wang Y."/>
            <person name="Carvalho R."/>
            <person name="Voegtly L."/>
            <person name="Shi R."/>
            <person name="Duckworth R."/>
            <person name="Johnson A."/>
            <person name="Loviza R."/>
            <person name="Walstead R."/>
            <person name="Shah Z."/>
            <person name="Kiflezghi M."/>
            <person name="Wade K."/>
            <person name="Ball S.L."/>
            <person name="Bradley K.W."/>
            <person name="Asai D.J."/>
            <person name="Bowman C.A."/>
            <person name="Russell D.A."/>
            <person name="Pope W.H."/>
            <person name="Jacobs-Sera D."/>
            <person name="Hendrix R.W."/>
            <person name="Hatfull G.F."/>
        </authorList>
    </citation>
    <scope>NUCLEOTIDE SEQUENCE [LARGE SCALE GENOMIC DNA]</scope>
    <source>
        <strain evidence="7 8">DSM 27648</strain>
    </source>
</reference>
<name>A0A0K1PZE2_9BACT</name>
<comment type="subcellular location">
    <subcellularLocation>
        <location evidence="5">Cytoplasm</location>
    </subcellularLocation>
</comment>
<proteinExistence type="inferred from homology"/>
<dbReference type="PATRIC" id="fig|1391654.3.peg.5259"/>
<dbReference type="OrthoDB" id="9777642at2"/>
<dbReference type="GO" id="GO:0005524">
    <property type="term" value="F:ATP binding"/>
    <property type="evidence" value="ECO:0007669"/>
    <property type="project" value="UniProtKB-KW"/>
</dbReference>
<dbReference type="CDD" id="cd02023">
    <property type="entry name" value="UMPK"/>
    <property type="match status" value="1"/>
</dbReference>
<protein>
    <recommendedName>
        <fullName evidence="5">Uridine kinase</fullName>
        <ecNumber evidence="5">2.7.1.48</ecNumber>
    </recommendedName>
</protein>
<comment type="pathway">
    <text evidence="5">Pyrimidine metabolism; CTP biosynthesis via salvage pathway; CTP from cytidine: step 1/3.</text>
</comment>
<evidence type="ECO:0000313" key="7">
    <source>
        <dbReference type="EMBL" id="AKU98524.1"/>
    </source>
</evidence>
<dbReference type="PRINTS" id="PR00988">
    <property type="entry name" value="URIDINKINASE"/>
</dbReference>
<dbReference type="InterPro" id="IPR000764">
    <property type="entry name" value="Uridine_kinase-like"/>
</dbReference>
<organism evidence="7 8">
    <name type="scientific">Labilithrix luteola</name>
    <dbReference type="NCBI Taxonomy" id="1391654"/>
    <lineage>
        <taxon>Bacteria</taxon>
        <taxon>Pseudomonadati</taxon>
        <taxon>Myxococcota</taxon>
        <taxon>Polyangia</taxon>
        <taxon>Polyangiales</taxon>
        <taxon>Labilitrichaceae</taxon>
        <taxon>Labilithrix</taxon>
    </lineage>
</organism>
<dbReference type="AlphaFoldDB" id="A0A0K1PZE2"/>
<dbReference type="GO" id="GO:0005737">
    <property type="term" value="C:cytoplasm"/>
    <property type="evidence" value="ECO:0007669"/>
    <property type="project" value="UniProtKB-SubCell"/>
</dbReference>
<dbReference type="Proteomes" id="UP000064967">
    <property type="component" value="Chromosome"/>
</dbReference>
<dbReference type="InterPro" id="IPR027417">
    <property type="entry name" value="P-loop_NTPase"/>
</dbReference>
<dbReference type="EMBL" id="CP012333">
    <property type="protein sequence ID" value="AKU98524.1"/>
    <property type="molecule type" value="Genomic_DNA"/>
</dbReference>
<evidence type="ECO:0000313" key="8">
    <source>
        <dbReference type="Proteomes" id="UP000064967"/>
    </source>
</evidence>
<evidence type="ECO:0000256" key="2">
    <source>
        <dbReference type="ARBA" id="ARBA00022679"/>
    </source>
</evidence>
<dbReference type="GO" id="GO:0044206">
    <property type="term" value="P:UMP salvage"/>
    <property type="evidence" value="ECO:0007669"/>
    <property type="project" value="UniProtKB-UniPathway"/>
</dbReference>
<evidence type="ECO:0000256" key="1">
    <source>
        <dbReference type="ARBA" id="ARBA00004690"/>
    </source>
</evidence>
<keyword evidence="8" id="KW-1185">Reference proteome</keyword>
<dbReference type="GO" id="GO:0043771">
    <property type="term" value="F:cytidine kinase activity"/>
    <property type="evidence" value="ECO:0007669"/>
    <property type="project" value="RHEA"/>
</dbReference>
<dbReference type="NCBIfam" id="NF004018">
    <property type="entry name" value="PRK05480.1"/>
    <property type="match status" value="1"/>
</dbReference>
<dbReference type="InterPro" id="IPR006083">
    <property type="entry name" value="PRK/URK"/>
</dbReference>
<dbReference type="UniPathway" id="UPA00579">
    <property type="reaction ID" value="UER00640"/>
</dbReference>
<dbReference type="PANTHER" id="PTHR10285">
    <property type="entry name" value="URIDINE KINASE"/>
    <property type="match status" value="1"/>
</dbReference>
<dbReference type="GO" id="GO:0044211">
    <property type="term" value="P:CTP salvage"/>
    <property type="evidence" value="ECO:0007669"/>
    <property type="project" value="UniProtKB-UniPathway"/>
</dbReference>
<keyword evidence="5" id="KW-0067">ATP-binding</keyword>
<dbReference type="EC" id="2.7.1.48" evidence="5"/>
<evidence type="ECO:0000256" key="3">
    <source>
        <dbReference type="ARBA" id="ARBA00022741"/>
    </source>
</evidence>
<keyword evidence="4 5" id="KW-0418">Kinase</keyword>
<keyword evidence="2 5" id="KW-0808">Transferase</keyword>
<dbReference type="Pfam" id="PF00485">
    <property type="entry name" value="PRK"/>
    <property type="match status" value="1"/>
</dbReference>
<dbReference type="NCBIfam" id="TIGR00235">
    <property type="entry name" value="udk"/>
    <property type="match status" value="1"/>
</dbReference>
<evidence type="ECO:0000259" key="6">
    <source>
        <dbReference type="Pfam" id="PF00485"/>
    </source>
</evidence>
<keyword evidence="5" id="KW-0963">Cytoplasm</keyword>
<comment type="catalytic activity">
    <reaction evidence="5">
        <text>cytidine + ATP = CMP + ADP + H(+)</text>
        <dbReference type="Rhea" id="RHEA:24674"/>
        <dbReference type="ChEBI" id="CHEBI:15378"/>
        <dbReference type="ChEBI" id="CHEBI:17562"/>
        <dbReference type="ChEBI" id="CHEBI:30616"/>
        <dbReference type="ChEBI" id="CHEBI:60377"/>
        <dbReference type="ChEBI" id="CHEBI:456216"/>
        <dbReference type="EC" id="2.7.1.48"/>
    </reaction>
</comment>
<evidence type="ECO:0000256" key="4">
    <source>
        <dbReference type="ARBA" id="ARBA00022777"/>
    </source>
</evidence>
<dbReference type="Gene3D" id="3.40.50.300">
    <property type="entry name" value="P-loop containing nucleotide triphosphate hydrolases"/>
    <property type="match status" value="1"/>
</dbReference>